<evidence type="ECO:0000256" key="4">
    <source>
        <dbReference type="ARBA" id="ARBA00023136"/>
    </source>
</evidence>
<keyword evidence="9" id="KW-1185">Reference proteome</keyword>
<proteinExistence type="predicted"/>
<feature type="region of interest" description="Disordered" evidence="5">
    <location>
        <begin position="304"/>
        <end position="324"/>
    </location>
</feature>
<evidence type="ECO:0000256" key="7">
    <source>
        <dbReference type="SAM" id="SignalP"/>
    </source>
</evidence>
<dbReference type="EMBL" id="JBBWRZ010000003">
    <property type="protein sequence ID" value="KAK8240314.1"/>
    <property type="molecule type" value="Genomic_DNA"/>
</dbReference>
<gene>
    <name evidence="8" type="ORF">HDK90DRAFT_179945</name>
</gene>
<organism evidence="8 9">
    <name type="scientific">Phyllosticta capitalensis</name>
    <dbReference type="NCBI Taxonomy" id="121624"/>
    <lineage>
        <taxon>Eukaryota</taxon>
        <taxon>Fungi</taxon>
        <taxon>Dikarya</taxon>
        <taxon>Ascomycota</taxon>
        <taxon>Pezizomycotina</taxon>
        <taxon>Dothideomycetes</taxon>
        <taxon>Dothideomycetes incertae sedis</taxon>
        <taxon>Botryosphaeriales</taxon>
        <taxon>Phyllostictaceae</taxon>
        <taxon>Phyllosticta</taxon>
    </lineage>
</organism>
<comment type="subcellular location">
    <subcellularLocation>
        <location evidence="1">Membrane</location>
        <topology evidence="1">Single-pass membrane protein</topology>
    </subcellularLocation>
</comment>
<comment type="caution">
    <text evidence="8">The sequence shown here is derived from an EMBL/GenBank/DDBJ whole genome shotgun (WGS) entry which is preliminary data.</text>
</comment>
<feature type="region of interest" description="Disordered" evidence="5">
    <location>
        <begin position="351"/>
        <end position="427"/>
    </location>
</feature>
<keyword evidence="7" id="KW-0732">Signal</keyword>
<feature type="compositionally biased region" description="Polar residues" evidence="5">
    <location>
        <begin position="372"/>
        <end position="381"/>
    </location>
</feature>
<sequence length="549" mass="58026">MSPHSKTTLAISLAIVATSLPSVFAADSCISLAGSSQCPAFSSASISTDSTLTGLFPFLSYVSDRASFDRYLSSYVNSSFVEQRYVNLLGCTKVNLDNTTDLYARYTTSVLCNAIVQNSLTPCNLTSQQSRPLCADTCADYAISEQEIVATPQICSSNSSEVNSQIRADFTNCALPADSLSGSCISGVQNEPDNCGYSTNLEGLCGFCATSSPNATDSCCVNSDVNNRCKNVHLPTTTSLPPLFTTSATASSTAGANNGNGGGNGLSGGKIAGIVIGSVLGAALLLGLIIFACVYMRRRRDASQTSSVFNLPAPSRSAVAGPAMSYTDGAPSVVPAPPPTGRVARMSALETRSNSDPYTSSEHGAVAAGYHSESNTSSPQSMVAAGRLPKRRGSLSSSSRLGMAEEARSPEQNDGAAEPSSPEYDSGQSEQLAFFKDYYSQDEIRPGDLVAVLWAYQPRANDEFELERGEMIKIVGIWDDGWATGLKVADSAEEWDSRRKWQRDSGMSSGTQQRPLNTVGDVKAFPLVCVCLPQYWRRTIDGEDGASAP</sequence>
<evidence type="ECO:0000313" key="8">
    <source>
        <dbReference type="EMBL" id="KAK8240314.1"/>
    </source>
</evidence>
<evidence type="ECO:0000256" key="3">
    <source>
        <dbReference type="ARBA" id="ARBA00022989"/>
    </source>
</evidence>
<dbReference type="Proteomes" id="UP001492380">
    <property type="component" value="Unassembled WGS sequence"/>
</dbReference>
<dbReference type="SUPFAM" id="SSF50044">
    <property type="entry name" value="SH3-domain"/>
    <property type="match status" value="1"/>
</dbReference>
<reference evidence="8 9" key="1">
    <citation type="submission" date="2024-04" db="EMBL/GenBank/DDBJ databases">
        <title>Phyllosticta paracitricarpa is synonymous to the EU quarantine fungus P. citricarpa based on phylogenomic analyses.</title>
        <authorList>
            <consortium name="Lawrence Berkeley National Laboratory"/>
            <person name="Van Ingen-Buijs V.A."/>
            <person name="Van Westerhoven A.C."/>
            <person name="Haridas S."/>
            <person name="Skiadas P."/>
            <person name="Martin F."/>
            <person name="Groenewald J.Z."/>
            <person name="Crous P.W."/>
            <person name="Seidl M.F."/>
        </authorList>
    </citation>
    <scope>NUCLEOTIDE SEQUENCE [LARGE SCALE GENOMIC DNA]</scope>
    <source>
        <strain evidence="8 9">CBS 123374</strain>
    </source>
</reference>
<dbReference type="InterPro" id="IPR036028">
    <property type="entry name" value="SH3-like_dom_sf"/>
</dbReference>
<dbReference type="PANTHER" id="PTHR15549">
    <property type="entry name" value="PAIRED IMMUNOGLOBULIN-LIKE TYPE 2 RECEPTOR"/>
    <property type="match status" value="1"/>
</dbReference>
<feature type="signal peptide" evidence="7">
    <location>
        <begin position="1"/>
        <end position="25"/>
    </location>
</feature>
<evidence type="ECO:0000256" key="5">
    <source>
        <dbReference type="SAM" id="MobiDB-lite"/>
    </source>
</evidence>
<feature type="chain" id="PRO_5046576677" evidence="7">
    <location>
        <begin position="26"/>
        <end position="549"/>
    </location>
</feature>
<dbReference type="InterPro" id="IPR051694">
    <property type="entry name" value="Immunoregulatory_rcpt-like"/>
</dbReference>
<dbReference type="PANTHER" id="PTHR15549:SF32">
    <property type="entry name" value="SH3 DOMAIN-CONTAINING PROTEIN"/>
    <property type="match status" value="1"/>
</dbReference>
<accession>A0ABR1YVT9</accession>
<evidence type="ECO:0000256" key="1">
    <source>
        <dbReference type="ARBA" id="ARBA00004167"/>
    </source>
</evidence>
<feature type="transmembrane region" description="Helical" evidence="6">
    <location>
        <begin position="271"/>
        <end position="295"/>
    </location>
</feature>
<keyword evidence="4 6" id="KW-0472">Membrane</keyword>
<evidence type="ECO:0000256" key="2">
    <source>
        <dbReference type="ARBA" id="ARBA00022692"/>
    </source>
</evidence>
<evidence type="ECO:0000313" key="9">
    <source>
        <dbReference type="Proteomes" id="UP001492380"/>
    </source>
</evidence>
<protein>
    <submittedName>
        <fullName evidence="8">SH3 domain-containing protein</fullName>
    </submittedName>
</protein>
<keyword evidence="2 6" id="KW-0812">Transmembrane</keyword>
<name>A0ABR1YVT9_9PEZI</name>
<feature type="compositionally biased region" description="Polar residues" evidence="5">
    <location>
        <begin position="351"/>
        <end position="362"/>
    </location>
</feature>
<dbReference type="Gene3D" id="2.30.30.40">
    <property type="entry name" value="SH3 Domains"/>
    <property type="match status" value="1"/>
</dbReference>
<evidence type="ECO:0000256" key="6">
    <source>
        <dbReference type="SAM" id="Phobius"/>
    </source>
</evidence>
<keyword evidence="3 6" id="KW-1133">Transmembrane helix</keyword>